<dbReference type="Gene3D" id="3.90.1590.10">
    <property type="entry name" value="glutathione-dependent formaldehyde- activating enzyme (gfa)"/>
    <property type="match status" value="1"/>
</dbReference>
<evidence type="ECO:0000259" key="5">
    <source>
        <dbReference type="PROSITE" id="PS51891"/>
    </source>
</evidence>
<accession>A0A5N6KYH0</accession>
<protein>
    <recommendedName>
        <fullName evidence="5">CENP-V/GFA domain-containing protein</fullName>
    </recommendedName>
</protein>
<sequence length="169" mass="18702">MNVSCQCGSVSFKTKERVPLDLYHCHCSECQKQSSSAFGTSAIFLLLPPFDAVPVQKADGLPGPPFSDLPIGVWSRSTTTGYIMDCWFCKVCGSRLAHSKRYRERAEDDGWTYCSTLSIKGGCVHGLDWTQGKHIYCESMVAHLNIPDGIPAFLQDDDGEAYVQQPKKT</sequence>
<dbReference type="GO" id="GO:0046872">
    <property type="term" value="F:metal ion binding"/>
    <property type="evidence" value="ECO:0007669"/>
    <property type="project" value="UniProtKB-KW"/>
</dbReference>
<comment type="caution">
    <text evidence="6">The sequence shown here is derived from an EMBL/GenBank/DDBJ whole genome shotgun (WGS) entry which is preliminary data.</text>
</comment>
<keyword evidence="3" id="KW-0862">Zinc</keyword>
<evidence type="ECO:0000256" key="1">
    <source>
        <dbReference type="ARBA" id="ARBA00005495"/>
    </source>
</evidence>
<reference evidence="6 7" key="1">
    <citation type="submission" date="2019-06" db="EMBL/GenBank/DDBJ databases">
        <title>A chromosomal-level reference genome of Carpinus fangiana (Coryloideae, Betulaceae).</title>
        <authorList>
            <person name="Yang X."/>
            <person name="Wang Z."/>
            <person name="Zhang L."/>
            <person name="Hao G."/>
            <person name="Liu J."/>
            <person name="Yang Y."/>
        </authorList>
    </citation>
    <scope>NUCLEOTIDE SEQUENCE [LARGE SCALE GENOMIC DNA]</scope>
    <source>
        <strain evidence="6">Cfa_2016G</strain>
        <tissue evidence="6">Leaf</tissue>
    </source>
</reference>
<dbReference type="AlphaFoldDB" id="A0A5N6KYH0"/>
<dbReference type="SUPFAM" id="SSF51316">
    <property type="entry name" value="Mss4-like"/>
    <property type="match status" value="1"/>
</dbReference>
<dbReference type="EMBL" id="VIBQ01000016">
    <property type="protein sequence ID" value="KAB8356702.1"/>
    <property type="molecule type" value="Genomic_DNA"/>
</dbReference>
<keyword evidence="2" id="KW-0479">Metal-binding</keyword>
<gene>
    <name evidence="6" type="ORF">FH972_024278</name>
</gene>
<dbReference type="PANTHER" id="PTHR33337">
    <property type="entry name" value="GFA DOMAIN-CONTAINING PROTEIN"/>
    <property type="match status" value="1"/>
</dbReference>
<keyword evidence="4" id="KW-0456">Lyase</keyword>
<organism evidence="6 7">
    <name type="scientific">Carpinus fangiana</name>
    <dbReference type="NCBI Taxonomy" id="176857"/>
    <lineage>
        <taxon>Eukaryota</taxon>
        <taxon>Viridiplantae</taxon>
        <taxon>Streptophyta</taxon>
        <taxon>Embryophyta</taxon>
        <taxon>Tracheophyta</taxon>
        <taxon>Spermatophyta</taxon>
        <taxon>Magnoliopsida</taxon>
        <taxon>eudicotyledons</taxon>
        <taxon>Gunneridae</taxon>
        <taxon>Pentapetalae</taxon>
        <taxon>rosids</taxon>
        <taxon>fabids</taxon>
        <taxon>Fagales</taxon>
        <taxon>Betulaceae</taxon>
        <taxon>Carpinus</taxon>
    </lineage>
</organism>
<dbReference type="InterPro" id="IPR011057">
    <property type="entry name" value="Mss4-like_sf"/>
</dbReference>
<feature type="domain" description="CENP-V/GFA" evidence="5">
    <location>
        <begin position="1"/>
        <end position="130"/>
    </location>
</feature>
<evidence type="ECO:0000256" key="4">
    <source>
        <dbReference type="ARBA" id="ARBA00023239"/>
    </source>
</evidence>
<evidence type="ECO:0000313" key="7">
    <source>
        <dbReference type="Proteomes" id="UP000327013"/>
    </source>
</evidence>
<dbReference type="InterPro" id="IPR006913">
    <property type="entry name" value="CENP-V/GFA"/>
</dbReference>
<dbReference type="Proteomes" id="UP000327013">
    <property type="component" value="Unassembled WGS sequence"/>
</dbReference>
<evidence type="ECO:0000313" key="6">
    <source>
        <dbReference type="EMBL" id="KAB8356702.1"/>
    </source>
</evidence>
<dbReference type="GO" id="GO:0016846">
    <property type="term" value="F:carbon-sulfur lyase activity"/>
    <property type="evidence" value="ECO:0007669"/>
    <property type="project" value="InterPro"/>
</dbReference>
<keyword evidence="7" id="KW-1185">Reference proteome</keyword>
<dbReference type="Pfam" id="PF04828">
    <property type="entry name" value="GFA"/>
    <property type="match status" value="1"/>
</dbReference>
<evidence type="ECO:0000256" key="2">
    <source>
        <dbReference type="ARBA" id="ARBA00022723"/>
    </source>
</evidence>
<comment type="similarity">
    <text evidence="1">Belongs to the Gfa family.</text>
</comment>
<evidence type="ECO:0000256" key="3">
    <source>
        <dbReference type="ARBA" id="ARBA00022833"/>
    </source>
</evidence>
<dbReference type="PROSITE" id="PS51891">
    <property type="entry name" value="CENP_V_GFA"/>
    <property type="match status" value="1"/>
</dbReference>
<dbReference type="PANTHER" id="PTHR33337:SF3">
    <property type="entry name" value="CENP-V_GFA DOMAIN-CONTAINING PROTEIN"/>
    <property type="match status" value="1"/>
</dbReference>
<proteinExistence type="inferred from homology"/>
<name>A0A5N6KYH0_9ROSI</name>
<dbReference type="OrthoDB" id="5290969at2759"/>